<proteinExistence type="predicted"/>
<sequence>MRSLVFCCTLLTISTLHFTTASYYERKLYEDLMRDYNNLERPVANHSKPVTVYLKVSLQQIIDVDEKNQVVYVNAWLDYVSFTNPCKVSVS</sequence>
<evidence type="ECO:0000259" key="2">
    <source>
        <dbReference type="Pfam" id="PF02931"/>
    </source>
</evidence>
<dbReference type="Gene3D" id="2.70.170.10">
    <property type="entry name" value="Neurotransmitter-gated ion-channel ligand-binding domain"/>
    <property type="match status" value="1"/>
</dbReference>
<feature type="signal peptide" evidence="1">
    <location>
        <begin position="1"/>
        <end position="21"/>
    </location>
</feature>
<dbReference type="GO" id="GO:0016020">
    <property type="term" value="C:membrane"/>
    <property type="evidence" value="ECO:0007669"/>
    <property type="project" value="InterPro"/>
</dbReference>
<keyword evidence="4" id="KW-1185">Reference proteome</keyword>
<name>A0A3P7KH24_STRVU</name>
<evidence type="ECO:0000256" key="1">
    <source>
        <dbReference type="SAM" id="SignalP"/>
    </source>
</evidence>
<dbReference type="Pfam" id="PF02931">
    <property type="entry name" value="Neur_chan_LBD"/>
    <property type="match status" value="1"/>
</dbReference>
<dbReference type="InterPro" id="IPR006202">
    <property type="entry name" value="Neur_chan_lig-bd"/>
</dbReference>
<accession>A0A3P7KH24</accession>
<dbReference type="InterPro" id="IPR036734">
    <property type="entry name" value="Neur_chan_lig-bd_sf"/>
</dbReference>
<evidence type="ECO:0000313" key="3">
    <source>
        <dbReference type="EMBL" id="VDM67032.1"/>
    </source>
</evidence>
<dbReference type="Proteomes" id="UP000270094">
    <property type="component" value="Unassembled WGS sequence"/>
</dbReference>
<reference evidence="3 4" key="1">
    <citation type="submission" date="2018-11" db="EMBL/GenBank/DDBJ databases">
        <authorList>
            <consortium name="Pathogen Informatics"/>
        </authorList>
    </citation>
    <scope>NUCLEOTIDE SEQUENCE [LARGE SCALE GENOMIC DNA]</scope>
</reference>
<dbReference type="SUPFAM" id="SSF63712">
    <property type="entry name" value="Nicotinic receptor ligand binding domain-like"/>
    <property type="match status" value="1"/>
</dbReference>
<dbReference type="OrthoDB" id="5975154at2759"/>
<dbReference type="AlphaFoldDB" id="A0A3P7KH24"/>
<dbReference type="GO" id="GO:0005230">
    <property type="term" value="F:extracellular ligand-gated monoatomic ion channel activity"/>
    <property type="evidence" value="ECO:0007669"/>
    <property type="project" value="InterPro"/>
</dbReference>
<dbReference type="EMBL" id="UYYB01004362">
    <property type="protein sequence ID" value="VDM67032.1"/>
    <property type="molecule type" value="Genomic_DNA"/>
</dbReference>
<keyword evidence="1" id="KW-0732">Signal</keyword>
<evidence type="ECO:0000313" key="4">
    <source>
        <dbReference type="Proteomes" id="UP000270094"/>
    </source>
</evidence>
<protein>
    <recommendedName>
        <fullName evidence="2">Neurotransmitter-gated ion-channel ligand-binding domain-containing protein</fullName>
    </recommendedName>
</protein>
<feature type="chain" id="PRO_5018298342" description="Neurotransmitter-gated ion-channel ligand-binding domain-containing protein" evidence="1">
    <location>
        <begin position="22"/>
        <end position="91"/>
    </location>
</feature>
<organism evidence="3 4">
    <name type="scientific">Strongylus vulgaris</name>
    <name type="common">Blood worm</name>
    <dbReference type="NCBI Taxonomy" id="40348"/>
    <lineage>
        <taxon>Eukaryota</taxon>
        <taxon>Metazoa</taxon>
        <taxon>Ecdysozoa</taxon>
        <taxon>Nematoda</taxon>
        <taxon>Chromadorea</taxon>
        <taxon>Rhabditida</taxon>
        <taxon>Rhabditina</taxon>
        <taxon>Rhabditomorpha</taxon>
        <taxon>Strongyloidea</taxon>
        <taxon>Strongylidae</taxon>
        <taxon>Strongylus</taxon>
    </lineage>
</organism>
<gene>
    <name evidence="3" type="ORF">SVUK_LOCUS2030</name>
</gene>
<feature type="domain" description="Neurotransmitter-gated ion-channel ligand-binding" evidence="2">
    <location>
        <begin position="25"/>
        <end position="78"/>
    </location>
</feature>